<evidence type="ECO:0000313" key="2">
    <source>
        <dbReference type="Proteomes" id="UP001176021"/>
    </source>
</evidence>
<accession>A0ABT8QKH2</accession>
<reference evidence="1" key="1">
    <citation type="submission" date="2022-05" db="EMBL/GenBank/DDBJ databases">
        <title>Expanded diversity of anoxic marine methylotrophy in a Black Sea sulfate reducing microorganism.</title>
        <authorList>
            <person name="Fischer P.Q."/>
            <person name="Stams A.J.M."/>
            <person name="Villanueva L."/>
            <person name="Sousa D.Z."/>
        </authorList>
    </citation>
    <scope>NUCLEOTIDE SEQUENCE</scope>
    <source>
        <strain evidence="1">P130</strain>
    </source>
</reference>
<dbReference type="EMBL" id="JAMJEV010000002">
    <property type="protein sequence ID" value="MDO0821826.1"/>
    <property type="molecule type" value="Genomic_DNA"/>
</dbReference>
<dbReference type="Proteomes" id="UP001176021">
    <property type="component" value="Unassembled WGS sequence"/>
</dbReference>
<sequence length="182" mass="20077">MLRINISTQPIRLDYSINNAKLNLQTTLPKVQIETTSASVEITQPQGELTIDQTPCRYSIGLKNISDFARDFAALGRQTVMDTIARIAQEGDQLARIQTKSNAIADIAANSTISEVPDITYAYIALPDIHYQANPVQFNPTDGNIDLTLHRGTVEQNYQPGSVDIQISQYPSIEISTVDVKV</sequence>
<organism evidence="1 2">
    <name type="scientific">Desulfosporosinus nitroreducens</name>
    <dbReference type="NCBI Taxonomy" id="2018668"/>
    <lineage>
        <taxon>Bacteria</taxon>
        <taxon>Bacillati</taxon>
        <taxon>Bacillota</taxon>
        <taxon>Clostridia</taxon>
        <taxon>Eubacteriales</taxon>
        <taxon>Desulfitobacteriaceae</taxon>
        <taxon>Desulfosporosinus</taxon>
    </lineage>
</organism>
<proteinExistence type="predicted"/>
<keyword evidence="2" id="KW-1185">Reference proteome</keyword>
<comment type="caution">
    <text evidence="1">The sequence shown here is derived from an EMBL/GenBank/DDBJ whole genome shotgun (WGS) entry which is preliminary data.</text>
</comment>
<name>A0ABT8QKH2_9FIRM</name>
<dbReference type="RefSeq" id="WP_301997994.1">
    <property type="nucleotide sequence ID" value="NZ_JAMJEV010000002.1"/>
</dbReference>
<gene>
    <name evidence="1" type="ORF">M8H41_02975</name>
</gene>
<dbReference type="Pfam" id="PF20074">
    <property type="entry name" value="DUF6470"/>
    <property type="match status" value="1"/>
</dbReference>
<protein>
    <submittedName>
        <fullName evidence="1">DUF6470 family protein</fullName>
    </submittedName>
</protein>
<evidence type="ECO:0000313" key="1">
    <source>
        <dbReference type="EMBL" id="MDO0821826.1"/>
    </source>
</evidence>
<dbReference type="InterPro" id="IPR045527">
    <property type="entry name" value="DUF6470"/>
</dbReference>